<reference evidence="1" key="1">
    <citation type="submission" date="2009-10" db="EMBL/GenBank/DDBJ databases">
        <title>Complete sequence of Fibrobacter succinogenes subsp. succinogenes S85.</title>
        <authorList>
            <consortium name="US DOE Joint Genome Institute"/>
            <person name="Lucas S."/>
            <person name="Copeland A."/>
            <person name="Lapidus A."/>
            <person name="Glavina del Rio T."/>
            <person name="Tice H."/>
            <person name="Bruce D."/>
            <person name="Goodwin L."/>
            <person name="Pitluck S."/>
            <person name="Chertkov O."/>
            <person name="Detter J.C."/>
            <person name="Han C."/>
            <person name="Tapia R."/>
            <person name="Larimer F."/>
            <person name="Land M."/>
            <person name="Hauser L."/>
            <person name="Kyrpides N."/>
            <person name="Mikhailova N."/>
            <person name="Weimer P.J."/>
            <person name="Stevenson D.M."/>
            <person name="Boyum J."/>
            <person name="Brumm P.I."/>
            <person name="Mead D."/>
        </authorList>
    </citation>
    <scope>NUCLEOTIDE SEQUENCE [LARGE SCALE GENOMIC DNA]</scope>
    <source>
        <strain evidence="1">S85</strain>
    </source>
</reference>
<evidence type="ECO:0000313" key="1">
    <source>
        <dbReference type="EMBL" id="ACX75667.1"/>
    </source>
</evidence>
<accession>A0ABM5LJA5</accession>
<proteinExistence type="predicted"/>
<evidence type="ECO:0000313" key="2">
    <source>
        <dbReference type="Proteomes" id="UP000001497"/>
    </source>
</evidence>
<sequence length="352" mass="39725">MLYCSSLKKIKKGLLKMPAEIKILERAEMYLRKLSEGVNPLTEEALPETDVCKQERISKCLTYVADYLKQKVMPVMERREKVVAPKPQKVVKPRPVREVATQELVFTPEMLSKFEISVEPVSVSGVVRRLNFLIPHESGMMPLVYADVAEVLSREGVLLKEEGDKGKDLNLPTPRGEELGFAKVEADIRGHHSIYTKCNADAQKFILDNIDKCVAQANERLARRKSRAELGETGRSGKEKFHVTEEQLKNYPTDESPVPVSEIARRLNDLLPQDSNVEKIYFKAIRDWFVAQNMLEEKKTALGKIFFEPTEAGAQNGIVTESRVGKNGENYDAVLYNGAAQKLVLQHVNELA</sequence>
<dbReference type="Proteomes" id="UP000001497">
    <property type="component" value="Chromosome"/>
</dbReference>
<organism evidence="1 2">
    <name type="scientific">Fibrobacter succinogenes (strain ATCC 19169 / S85)</name>
    <dbReference type="NCBI Taxonomy" id="59374"/>
    <lineage>
        <taxon>Bacteria</taxon>
        <taxon>Pseudomonadati</taxon>
        <taxon>Fibrobacterota</taxon>
        <taxon>Fibrobacteria</taxon>
        <taxon>Fibrobacterales</taxon>
        <taxon>Fibrobacteraceae</taxon>
        <taxon>Fibrobacter</taxon>
    </lineage>
</organism>
<name>A0ABM5LJA5_FIBSS</name>
<protein>
    <submittedName>
        <fullName evidence="1">Uncharacterized protein</fullName>
    </submittedName>
</protein>
<gene>
    <name evidence="1" type="ordered locus">Fisuc_2080</name>
</gene>
<keyword evidence="2" id="KW-1185">Reference proteome</keyword>
<dbReference type="EMBL" id="CP001792">
    <property type="protein sequence ID" value="ACX75667.1"/>
    <property type="molecule type" value="Genomic_DNA"/>
</dbReference>